<name>A0A6G8R5X5_9CAUD</name>
<evidence type="ECO:0000313" key="2">
    <source>
        <dbReference type="Proteomes" id="UP000502617"/>
    </source>
</evidence>
<evidence type="ECO:0000313" key="1">
    <source>
        <dbReference type="EMBL" id="QIN96781.1"/>
    </source>
</evidence>
<dbReference type="Proteomes" id="UP000502617">
    <property type="component" value="Segment"/>
</dbReference>
<reference evidence="1 2" key="1">
    <citation type="submission" date="2020-03" db="EMBL/GenBank/DDBJ databases">
        <title>The Isolation and Genome Sequence of a Novel Cyanophage S-N03 from the Huanghai Sea, China.</title>
        <authorList>
            <person name="Jiang T."/>
        </authorList>
    </citation>
    <scope>NUCLEOTIDE SEQUENCE [LARGE SCALE GENOMIC DNA]</scope>
</reference>
<dbReference type="Pfam" id="PF05488">
    <property type="entry name" value="PAAR_motif"/>
    <property type="match status" value="1"/>
</dbReference>
<keyword evidence="2" id="KW-1185">Reference proteome</keyword>
<dbReference type="GeneID" id="77945315"/>
<proteinExistence type="predicted"/>
<dbReference type="KEGG" id="vg:77945315"/>
<dbReference type="RefSeq" id="YP_010669161.1">
    <property type="nucleotide sequence ID" value="NC_070959.1"/>
</dbReference>
<dbReference type="EMBL" id="MT162466">
    <property type="protein sequence ID" value="QIN96781.1"/>
    <property type="molecule type" value="Genomic_DNA"/>
</dbReference>
<dbReference type="InterPro" id="IPR008727">
    <property type="entry name" value="PAAR_motif"/>
</dbReference>
<dbReference type="Gene3D" id="2.60.200.60">
    <property type="match status" value="1"/>
</dbReference>
<sequence length="107" mass="10600">MAAEPTPIEPSGFPATRIGDADIPHCSGMVRAVGSPNVFVNGIPWSRQGDVNTPHLLPGDPCPIHVAPIAVGSPTVIVNGVGAGRIGDVIAGCTAVASGSPNVFAGP</sequence>
<accession>A0A6G8R5X5</accession>
<organism evidence="1 2">
    <name type="scientific">Synechococcus phage S-N03</name>
    <dbReference type="NCBI Taxonomy" id="2718943"/>
    <lineage>
        <taxon>Viruses</taxon>
        <taxon>Duplodnaviria</taxon>
        <taxon>Heunggongvirae</taxon>
        <taxon>Uroviricota</taxon>
        <taxon>Caudoviricetes</taxon>
        <taxon>Pantevenvirales</taxon>
        <taxon>Kyanoviridae</taxon>
        <taxon>Huanghaivirus</taxon>
        <taxon>Huanghaivirus snothree</taxon>
    </lineage>
</organism>
<protein>
    <submittedName>
        <fullName evidence="1">PAAR protein</fullName>
    </submittedName>
</protein>